<dbReference type="Proteomes" id="UP001164746">
    <property type="component" value="Chromosome 14"/>
</dbReference>
<organism evidence="2 3">
    <name type="scientific">Mya arenaria</name>
    <name type="common">Soft-shell clam</name>
    <dbReference type="NCBI Taxonomy" id="6604"/>
    <lineage>
        <taxon>Eukaryota</taxon>
        <taxon>Metazoa</taxon>
        <taxon>Spiralia</taxon>
        <taxon>Lophotrochozoa</taxon>
        <taxon>Mollusca</taxon>
        <taxon>Bivalvia</taxon>
        <taxon>Autobranchia</taxon>
        <taxon>Heteroconchia</taxon>
        <taxon>Euheterodonta</taxon>
        <taxon>Imparidentia</taxon>
        <taxon>Neoheterodontei</taxon>
        <taxon>Myida</taxon>
        <taxon>Myoidea</taxon>
        <taxon>Myidae</taxon>
        <taxon>Mya</taxon>
    </lineage>
</organism>
<gene>
    <name evidence="2" type="ORF">MAR_011234</name>
</gene>
<proteinExistence type="predicted"/>
<name>A0ABY7FU57_MYAAR</name>
<feature type="region of interest" description="Disordered" evidence="1">
    <location>
        <begin position="628"/>
        <end position="707"/>
    </location>
</feature>
<feature type="region of interest" description="Disordered" evidence="1">
    <location>
        <begin position="114"/>
        <end position="168"/>
    </location>
</feature>
<feature type="compositionally biased region" description="Basic and acidic residues" evidence="1">
    <location>
        <begin position="152"/>
        <end position="165"/>
    </location>
</feature>
<sequence length="889" mass="97623">MDYHETNRTISVKDLTEKQHVTVKGSGEFFIGLDKGGVLVSDRERESVRVPLVRMEIQGSGGCVLAADNSDLPLVDNREDELAGEINMVDGLILHIAGRKLEFVVGPVVRPRRKLPRTPGNVIPDRPPPKPARASSATKKVVTDQAPPTSKVDLHESQPQEKTDDGVGQEWELLEDSCRVLPESEAEQLRTLDAPEKISVLAASRFTQQLRMSTDAVVTPKLLDDIFRLFTDTVDDCHEDYLEFLREMPAIRRPVPKGQLACHAPAVRLLTVLLKYSMEPVASVALLLDLLRTFSHFPANFPFMARYGTAAAVLGSMAAHGEAVKVQRNGADILARLALYCPAPGQKAPVREAAVDVLVRGSIRHQVDSDLSRAVCRTLANLAATLVKHIDNKLERAGYPVVSHVDPRSDVLDAMERQESLLTYVFQEGVPAVQAAMTTLSTDLGVITEGRKFIFYYAKLPQLQQKIAKWKLESSGTDLTDARVDDDNSTSTSITSSVEPRRLLIAEMRHEQPEGILKASHHTGASDNSNQKRIVFADDTTGGTDSEDFSSEEEELSPDKQSFMQNETCQNTVIAQQVPTPGVSGGSPDESMEGSKYISNNAESLAEKEGQSDPFTGAIVRHLVRKSIRQRSHTAQPDDSDSSSEDELLQSLSGTTESASCQESKERISIKSDYGTEQYDDSKRGDADERRCEPPGTVSDHSGTLTADSPGHLFRDVDFLGKFVRTQIIVHVGSLVLQGEDTLVLSVIDQPLPSLLAAASAPSDFLEFAARHWGPEVTLMDLDPALIISVIDAVRYTSVTTDLVKSAMLDITRSVCEHAQLQAQTSGWLLDFYRRAFADKVLRSTLTDTTFLQSFREIFKTAAEKLDPLTSLDCLLEHNDGDDDETQAV</sequence>
<feature type="compositionally biased region" description="Basic and acidic residues" evidence="1">
    <location>
        <begin position="680"/>
        <end position="693"/>
    </location>
</feature>
<reference evidence="2" key="1">
    <citation type="submission" date="2022-11" db="EMBL/GenBank/DDBJ databases">
        <title>Centuries of genome instability and evolution in soft-shell clam transmissible cancer (bioRxiv).</title>
        <authorList>
            <person name="Hart S.F.M."/>
            <person name="Yonemitsu M.A."/>
            <person name="Giersch R.M."/>
            <person name="Beal B.F."/>
            <person name="Arriagada G."/>
            <person name="Davis B.W."/>
            <person name="Ostrander E.A."/>
            <person name="Goff S.P."/>
            <person name="Metzger M.J."/>
        </authorList>
    </citation>
    <scope>NUCLEOTIDE SEQUENCE</scope>
    <source>
        <strain evidence="2">MELC-2E11</strain>
        <tissue evidence="2">Siphon/mantle</tissue>
    </source>
</reference>
<keyword evidence="3" id="KW-1185">Reference proteome</keyword>
<feature type="compositionally biased region" description="Acidic residues" evidence="1">
    <location>
        <begin position="545"/>
        <end position="556"/>
    </location>
</feature>
<accession>A0ABY7FU57</accession>
<protein>
    <submittedName>
        <fullName evidence="2">Uncharacterized protein</fullName>
    </submittedName>
</protein>
<evidence type="ECO:0000313" key="3">
    <source>
        <dbReference type="Proteomes" id="UP001164746"/>
    </source>
</evidence>
<dbReference type="EMBL" id="CP111025">
    <property type="protein sequence ID" value="WAR25530.1"/>
    <property type="molecule type" value="Genomic_DNA"/>
</dbReference>
<dbReference type="InterPro" id="IPR016024">
    <property type="entry name" value="ARM-type_fold"/>
</dbReference>
<dbReference type="InterPro" id="IPR011989">
    <property type="entry name" value="ARM-like"/>
</dbReference>
<evidence type="ECO:0000256" key="1">
    <source>
        <dbReference type="SAM" id="MobiDB-lite"/>
    </source>
</evidence>
<feature type="region of interest" description="Disordered" evidence="1">
    <location>
        <begin position="479"/>
        <end position="502"/>
    </location>
</feature>
<dbReference type="Gene3D" id="1.25.10.10">
    <property type="entry name" value="Leucine-rich Repeat Variant"/>
    <property type="match status" value="1"/>
</dbReference>
<evidence type="ECO:0000313" key="2">
    <source>
        <dbReference type="EMBL" id="WAR25530.1"/>
    </source>
</evidence>
<feature type="compositionally biased region" description="Acidic residues" evidence="1">
    <location>
        <begin position="638"/>
        <end position="648"/>
    </location>
</feature>
<feature type="region of interest" description="Disordered" evidence="1">
    <location>
        <begin position="538"/>
        <end position="561"/>
    </location>
</feature>
<feature type="region of interest" description="Disordered" evidence="1">
    <location>
        <begin position="575"/>
        <end position="595"/>
    </location>
</feature>
<dbReference type="SUPFAM" id="SSF48371">
    <property type="entry name" value="ARM repeat"/>
    <property type="match status" value="1"/>
</dbReference>